<feature type="transmembrane region" description="Helical" evidence="2">
    <location>
        <begin position="337"/>
        <end position="356"/>
    </location>
</feature>
<keyword evidence="2" id="KW-0472">Membrane</keyword>
<organism evidence="4 5">
    <name type="scientific">Syncephalis pseudoplumigaleata</name>
    <dbReference type="NCBI Taxonomy" id="1712513"/>
    <lineage>
        <taxon>Eukaryota</taxon>
        <taxon>Fungi</taxon>
        <taxon>Fungi incertae sedis</taxon>
        <taxon>Zoopagomycota</taxon>
        <taxon>Zoopagomycotina</taxon>
        <taxon>Zoopagomycetes</taxon>
        <taxon>Zoopagales</taxon>
        <taxon>Piptocephalidaceae</taxon>
        <taxon>Syncephalis</taxon>
    </lineage>
</organism>
<keyword evidence="5" id="KW-1185">Reference proteome</keyword>
<accession>A0A4P9YZG1</accession>
<feature type="domain" description="Major facilitator superfamily (MFS) profile" evidence="3">
    <location>
        <begin position="251"/>
        <end position="434"/>
    </location>
</feature>
<feature type="non-terminal residue" evidence="4">
    <location>
        <position position="434"/>
    </location>
</feature>
<feature type="transmembrane region" description="Helical" evidence="2">
    <location>
        <begin position="12"/>
        <end position="34"/>
    </location>
</feature>
<dbReference type="Gene3D" id="1.20.1250.20">
    <property type="entry name" value="MFS general substrate transporter like domains"/>
    <property type="match status" value="2"/>
</dbReference>
<comment type="subcellular location">
    <subcellularLocation>
        <location evidence="1">Membrane</location>
        <topology evidence="1">Multi-pass membrane protein</topology>
    </subcellularLocation>
</comment>
<feature type="transmembrane region" description="Helical" evidence="2">
    <location>
        <begin position="138"/>
        <end position="158"/>
    </location>
</feature>
<feature type="non-terminal residue" evidence="4">
    <location>
        <position position="1"/>
    </location>
</feature>
<dbReference type="GO" id="GO:0022857">
    <property type="term" value="F:transmembrane transporter activity"/>
    <property type="evidence" value="ECO:0007669"/>
    <property type="project" value="InterPro"/>
</dbReference>
<gene>
    <name evidence="4" type="ORF">SYNPS1DRAFT_7114</name>
</gene>
<dbReference type="PANTHER" id="PTHR23524">
    <property type="entry name" value="TRANSPORTER, PUTATIVE (AFU_ORTHOLOGUE AFUA_8G04850)-RELATED"/>
    <property type="match status" value="1"/>
</dbReference>
<feature type="transmembrane region" description="Helical" evidence="2">
    <location>
        <begin position="178"/>
        <end position="198"/>
    </location>
</feature>
<evidence type="ECO:0000313" key="5">
    <source>
        <dbReference type="Proteomes" id="UP000278143"/>
    </source>
</evidence>
<evidence type="ECO:0000313" key="4">
    <source>
        <dbReference type="EMBL" id="RKP25547.1"/>
    </source>
</evidence>
<feature type="transmembrane region" description="Helical" evidence="2">
    <location>
        <begin position="79"/>
        <end position="97"/>
    </location>
</feature>
<feature type="transmembrane region" description="Helical" evidence="2">
    <location>
        <begin position="401"/>
        <end position="423"/>
    </location>
</feature>
<evidence type="ECO:0000256" key="1">
    <source>
        <dbReference type="ARBA" id="ARBA00004141"/>
    </source>
</evidence>
<evidence type="ECO:0000259" key="3">
    <source>
        <dbReference type="PROSITE" id="PS50850"/>
    </source>
</evidence>
<dbReference type="EMBL" id="KZ989707">
    <property type="protein sequence ID" value="RKP25547.1"/>
    <property type="molecule type" value="Genomic_DNA"/>
</dbReference>
<evidence type="ECO:0000256" key="2">
    <source>
        <dbReference type="SAM" id="Phobius"/>
    </source>
</evidence>
<dbReference type="SUPFAM" id="SSF103473">
    <property type="entry name" value="MFS general substrate transporter"/>
    <property type="match status" value="1"/>
</dbReference>
<feature type="transmembrane region" description="Helical" evidence="2">
    <location>
        <begin position="46"/>
        <end position="67"/>
    </location>
</feature>
<dbReference type="OrthoDB" id="18110at2759"/>
<keyword evidence="2" id="KW-0812">Transmembrane</keyword>
<proteinExistence type="predicted"/>
<dbReference type="InterPro" id="IPR020846">
    <property type="entry name" value="MFS_dom"/>
</dbReference>
<dbReference type="PANTHER" id="PTHR23524:SF1">
    <property type="entry name" value="MRH DOMAIN-CONTAINING PROTEIN-RELATED"/>
    <property type="match status" value="1"/>
</dbReference>
<dbReference type="Pfam" id="PF07690">
    <property type="entry name" value="MFS_1"/>
    <property type="match status" value="1"/>
</dbReference>
<feature type="transmembrane region" description="Helical" evidence="2">
    <location>
        <begin position="252"/>
        <end position="276"/>
    </location>
</feature>
<feature type="transmembrane region" description="Helical" evidence="2">
    <location>
        <begin position="308"/>
        <end position="330"/>
    </location>
</feature>
<dbReference type="GO" id="GO:0016020">
    <property type="term" value="C:membrane"/>
    <property type="evidence" value="ECO:0007669"/>
    <property type="project" value="UniProtKB-SubCell"/>
</dbReference>
<feature type="transmembrane region" description="Helical" evidence="2">
    <location>
        <begin position="368"/>
        <end position="389"/>
    </location>
</feature>
<feature type="domain" description="Major facilitator superfamily (MFS) profile" evidence="3">
    <location>
        <begin position="1"/>
        <end position="202"/>
    </location>
</feature>
<keyword evidence="2" id="KW-1133">Transmembrane helix</keyword>
<dbReference type="InterPro" id="IPR011701">
    <property type="entry name" value="MFS"/>
</dbReference>
<dbReference type="PROSITE" id="PS50850">
    <property type="entry name" value="MFS"/>
    <property type="match status" value="2"/>
</dbReference>
<feature type="transmembrane region" description="Helical" evidence="2">
    <location>
        <begin position="103"/>
        <end position="126"/>
    </location>
</feature>
<dbReference type="AlphaFoldDB" id="A0A4P9YZG1"/>
<sequence>VSPGITRINLAALLVGALFTICFSVFLNAAQTFVLSDIIGIVEGKGSISGSLTFYDELVSLFAAALWGTLSDRVGRRPVWVASYLIMGAGLFLYTVPRDVYPGLLLVRLFFALGVAAGTSMLTATLADYSGGLHRGKISALAGVASGVGALLAVFVLVRLPPSLAGRDNANIPYGVRVTYYLCGGIALAMAVVMFFGLHRDPTRGICTLFRTSSSTGGASLEAGGARPVARTRAPLHTLFWRGVRAAKDPRVALAYTTGFVARADSIVVSLFITLWVNQYYIDHELCPRAPSHENEDIKVSCREAFRIASTLSGVAQVFALLGAPLFGFLSDRLSRGVSVMVAGLLGFIGCFGFGLGRTPTAGINYLWMGFIGLGEIGTIVTSLALAGGHYVPADIRGSVAGIYSLVGGAGIMLASKLGGVLFDEWWQGGPFVV</sequence>
<dbReference type="InterPro" id="IPR036259">
    <property type="entry name" value="MFS_trans_sf"/>
</dbReference>
<name>A0A4P9YZG1_9FUNG</name>
<reference evidence="5" key="1">
    <citation type="journal article" date="2018" name="Nat. Microbiol.">
        <title>Leveraging single-cell genomics to expand the fungal tree of life.</title>
        <authorList>
            <person name="Ahrendt S.R."/>
            <person name="Quandt C.A."/>
            <person name="Ciobanu D."/>
            <person name="Clum A."/>
            <person name="Salamov A."/>
            <person name="Andreopoulos B."/>
            <person name="Cheng J.F."/>
            <person name="Woyke T."/>
            <person name="Pelin A."/>
            <person name="Henrissat B."/>
            <person name="Reynolds N.K."/>
            <person name="Benny G.L."/>
            <person name="Smith M.E."/>
            <person name="James T.Y."/>
            <person name="Grigoriev I.V."/>
        </authorList>
    </citation>
    <scope>NUCLEOTIDE SEQUENCE [LARGE SCALE GENOMIC DNA]</scope>
    <source>
        <strain evidence="5">Benny S71-1</strain>
    </source>
</reference>
<protein>
    <submittedName>
        <fullName evidence="4">Major facilitator superfamily domain-containing protein</fullName>
    </submittedName>
</protein>
<dbReference type="Proteomes" id="UP000278143">
    <property type="component" value="Unassembled WGS sequence"/>
</dbReference>